<dbReference type="Gene3D" id="2.70.70.10">
    <property type="entry name" value="Glucose Permease (Domain IIA)"/>
    <property type="match status" value="1"/>
</dbReference>
<proteinExistence type="predicted"/>
<dbReference type="CDD" id="cd12797">
    <property type="entry name" value="M23_peptidase"/>
    <property type="match status" value="1"/>
</dbReference>
<evidence type="ECO:0000256" key="2">
    <source>
        <dbReference type="SAM" id="MobiDB-lite"/>
    </source>
</evidence>
<evidence type="ECO:0000313" key="4">
    <source>
        <dbReference type="EMBL" id="ABY22249.1"/>
    </source>
</evidence>
<dbReference type="InterPro" id="IPR050570">
    <property type="entry name" value="Cell_wall_metabolism_enzyme"/>
</dbReference>
<evidence type="ECO:0000259" key="3">
    <source>
        <dbReference type="Pfam" id="PF01551"/>
    </source>
</evidence>
<feature type="region of interest" description="Disordered" evidence="2">
    <location>
        <begin position="1"/>
        <end position="24"/>
    </location>
</feature>
<dbReference type="InterPro" id="IPR011055">
    <property type="entry name" value="Dup_hybrid_motif"/>
</dbReference>
<organism evidence="4 5">
    <name type="scientific">Renibacterium salmoninarum (strain ATCC 33209 / DSM 20767 / JCM 11484 / NBRC 15589 / NCIMB 2235)</name>
    <dbReference type="NCBI Taxonomy" id="288705"/>
    <lineage>
        <taxon>Bacteria</taxon>
        <taxon>Bacillati</taxon>
        <taxon>Actinomycetota</taxon>
        <taxon>Actinomycetes</taxon>
        <taxon>Micrococcales</taxon>
        <taxon>Micrococcaceae</taxon>
        <taxon>Renibacterium</taxon>
    </lineage>
</organism>
<dbReference type="STRING" id="288705.RSal33209_0499"/>
<name>A9WMB7_RENSM</name>
<dbReference type="Proteomes" id="UP000002007">
    <property type="component" value="Chromosome"/>
</dbReference>
<dbReference type="PANTHER" id="PTHR21666:SF289">
    <property type="entry name" value="L-ALA--D-GLU ENDOPEPTIDASE"/>
    <property type="match status" value="1"/>
</dbReference>
<dbReference type="HOGENOM" id="CLU_080917_0_0_11"/>
<evidence type="ECO:0000256" key="1">
    <source>
        <dbReference type="ARBA" id="ARBA00022729"/>
    </source>
</evidence>
<dbReference type="EMBL" id="CP000910">
    <property type="protein sequence ID" value="ABY22249.1"/>
    <property type="molecule type" value="Genomic_DNA"/>
</dbReference>
<dbReference type="Pfam" id="PF01551">
    <property type="entry name" value="Peptidase_M23"/>
    <property type="match status" value="1"/>
</dbReference>
<reference evidence="5" key="1">
    <citation type="journal article" date="2008" name="J. Bacteriol.">
        <title>Genome sequence of the fish pathogen Renibacterium salmoninarum suggests reductive evolution away from an environmental Arthrobacter ancestor.</title>
        <authorList>
            <person name="Wiens G.D."/>
            <person name="Rockey D.D."/>
            <person name="Wu Z."/>
            <person name="Chang J."/>
            <person name="Levy R."/>
            <person name="Crane S."/>
            <person name="Chen D.S."/>
            <person name="Capri G.R."/>
            <person name="Burnett J.R."/>
            <person name="Sudheesh P.S."/>
            <person name="Schipma M.J."/>
            <person name="Burd H."/>
            <person name="Bhattacharyya A."/>
            <person name="Rhodes L.D."/>
            <person name="Kaul R."/>
            <person name="Strom M.S."/>
        </authorList>
    </citation>
    <scope>NUCLEOTIDE SEQUENCE [LARGE SCALE GENOMIC DNA]</scope>
    <source>
        <strain evidence="5">ATCC 33209 / DSM 20767 / JCM 11484 / NBRC 15589 / NCIMB 2235</strain>
    </source>
</reference>
<dbReference type="KEGG" id="rsa:RSal33209_0499"/>
<dbReference type="InterPro" id="IPR016047">
    <property type="entry name" value="M23ase_b-sheet_dom"/>
</dbReference>
<keyword evidence="5" id="KW-1185">Reference proteome</keyword>
<feature type="domain" description="M23ase beta-sheet core" evidence="3">
    <location>
        <begin position="237"/>
        <end position="332"/>
    </location>
</feature>
<dbReference type="AlphaFoldDB" id="A9WMB7"/>
<dbReference type="PANTHER" id="PTHR21666">
    <property type="entry name" value="PEPTIDASE-RELATED"/>
    <property type="match status" value="1"/>
</dbReference>
<protein>
    <submittedName>
        <fullName evidence="4">Peptidase M23B</fullName>
    </submittedName>
</protein>
<evidence type="ECO:0000313" key="5">
    <source>
        <dbReference type="Proteomes" id="UP000002007"/>
    </source>
</evidence>
<dbReference type="eggNOG" id="COG0739">
    <property type="taxonomic scope" value="Bacteria"/>
</dbReference>
<dbReference type="GO" id="GO:0004222">
    <property type="term" value="F:metalloendopeptidase activity"/>
    <property type="evidence" value="ECO:0007669"/>
    <property type="project" value="TreeGrafter"/>
</dbReference>
<sequence length="336" mass="34363">MREESISVSNHELRPRGRRSAAVAAVDPAPSSVLSVELESVVTRPTADELPMRPRDAARRAREISAVSVTSATEVPNSDSWASVLSAPVQEKNYSSRAAASRGRRRVAAAKPKKSVLRSAKAAQRGGMVLAAAGLALAVVVPSAANSLTANAPQAGAAPSAFGPVSADANAVVTFSNSTTTSVADPDGKLHQALSASASKVAATASKGMLSSPLDSLLMTSPFGYRVNPVTGAAGELHTGQDYAASCGSKVYAAAGGTVTFAGWHQLGGGNRIVIDHGNGLSTAYLHNTTLQVKVGQKVSRGDLVALSGTTGNSTGCHVHFEVMVDDKTVDPLGWI</sequence>
<accession>A9WMB7</accession>
<feature type="compositionally biased region" description="Basic residues" evidence="2">
    <location>
        <begin position="102"/>
        <end position="114"/>
    </location>
</feature>
<dbReference type="SUPFAM" id="SSF51261">
    <property type="entry name" value="Duplicated hybrid motif"/>
    <property type="match status" value="1"/>
</dbReference>
<feature type="compositionally biased region" description="Basic and acidic residues" evidence="2">
    <location>
        <begin position="1"/>
        <end position="15"/>
    </location>
</feature>
<keyword evidence="1" id="KW-0732">Signal</keyword>
<feature type="region of interest" description="Disordered" evidence="2">
    <location>
        <begin position="93"/>
        <end position="114"/>
    </location>
</feature>
<gene>
    <name evidence="4" type="ordered locus">RSal33209_0499</name>
</gene>